<sequence length="212" mass="25003">MNKTFFVIGLIVIVVILIFQFGLKPSSPDLSSKNRPSDTQKPSKLIENDKLILVKNIKLDYLKQAIEQFCNIYNQETYIAQPRLFLLNNEFVITFPYDIDFERYCYFINYLVNAHDLSLKSDYKPDVKGWYSTETGDAWMREDLVNKKVMIFIPDWDEEHDNVYLTTKDNIGYKMGFAIGHTSQKLDRPVKRFEENPIELTKLTDRETIDFE</sequence>
<accession>A0A7K1G8E4</accession>
<keyword evidence="3" id="KW-1185">Reference proteome</keyword>
<proteinExistence type="predicted"/>
<dbReference type="RefSeq" id="WP_155087390.1">
    <property type="nucleotide sequence ID" value="NZ_WJYA01000002.1"/>
</dbReference>
<keyword evidence="1" id="KW-0472">Membrane</keyword>
<name>A0A7K1G8E4_9FLAO</name>
<evidence type="ECO:0000256" key="1">
    <source>
        <dbReference type="SAM" id="Phobius"/>
    </source>
</evidence>
<dbReference type="AlphaFoldDB" id="A0A7K1G8E4"/>
<reference evidence="2 3" key="1">
    <citation type="submission" date="2019-11" db="EMBL/GenBank/DDBJ databases">
        <title>Winogradskyella ouciana sp. nov., isolated from the hadal seawater of the Mariana Trench.</title>
        <authorList>
            <person name="Liu R."/>
        </authorList>
    </citation>
    <scope>NUCLEOTIDE SEQUENCE [LARGE SCALE GENOMIC DNA]</scope>
    <source>
        <strain evidence="2 3">ZXX205</strain>
    </source>
</reference>
<protein>
    <submittedName>
        <fullName evidence="2">Uncharacterized protein</fullName>
    </submittedName>
</protein>
<organism evidence="2 3">
    <name type="scientific">Winogradskyella ouciana</name>
    <dbReference type="NCBI Taxonomy" id="2608631"/>
    <lineage>
        <taxon>Bacteria</taxon>
        <taxon>Pseudomonadati</taxon>
        <taxon>Bacteroidota</taxon>
        <taxon>Flavobacteriia</taxon>
        <taxon>Flavobacteriales</taxon>
        <taxon>Flavobacteriaceae</taxon>
        <taxon>Winogradskyella</taxon>
    </lineage>
</organism>
<dbReference type="EMBL" id="WJYA01000002">
    <property type="protein sequence ID" value="MTE25547.1"/>
    <property type="molecule type" value="Genomic_DNA"/>
</dbReference>
<gene>
    <name evidence="2" type="ORF">F1003_01280</name>
</gene>
<evidence type="ECO:0000313" key="3">
    <source>
        <dbReference type="Proteomes" id="UP000447545"/>
    </source>
</evidence>
<keyword evidence="1" id="KW-0812">Transmembrane</keyword>
<comment type="caution">
    <text evidence="2">The sequence shown here is derived from an EMBL/GenBank/DDBJ whole genome shotgun (WGS) entry which is preliminary data.</text>
</comment>
<feature type="transmembrane region" description="Helical" evidence="1">
    <location>
        <begin position="6"/>
        <end position="23"/>
    </location>
</feature>
<evidence type="ECO:0000313" key="2">
    <source>
        <dbReference type="EMBL" id="MTE25547.1"/>
    </source>
</evidence>
<keyword evidence="1" id="KW-1133">Transmembrane helix</keyword>
<dbReference type="Proteomes" id="UP000447545">
    <property type="component" value="Unassembled WGS sequence"/>
</dbReference>